<gene>
    <name evidence="1" type="ORF">LCGC14_3009720</name>
</gene>
<dbReference type="Gene3D" id="1.10.1740.10">
    <property type="match status" value="1"/>
</dbReference>
<evidence type="ECO:0000313" key="1">
    <source>
        <dbReference type="EMBL" id="KKK61898.1"/>
    </source>
</evidence>
<dbReference type="GO" id="GO:0006352">
    <property type="term" value="P:DNA-templated transcription initiation"/>
    <property type="evidence" value="ECO:0007669"/>
    <property type="project" value="InterPro"/>
</dbReference>
<proteinExistence type="predicted"/>
<dbReference type="InterPro" id="IPR013325">
    <property type="entry name" value="RNA_pol_sigma_r2"/>
</dbReference>
<dbReference type="EMBL" id="LAZR01062262">
    <property type="protein sequence ID" value="KKK61898.1"/>
    <property type="molecule type" value="Genomic_DNA"/>
</dbReference>
<reference evidence="1" key="1">
    <citation type="journal article" date="2015" name="Nature">
        <title>Complex archaea that bridge the gap between prokaryotes and eukaryotes.</title>
        <authorList>
            <person name="Spang A."/>
            <person name="Saw J.H."/>
            <person name="Jorgensen S.L."/>
            <person name="Zaremba-Niedzwiedzka K."/>
            <person name="Martijn J."/>
            <person name="Lind A.E."/>
            <person name="van Eijk R."/>
            <person name="Schleper C."/>
            <person name="Guy L."/>
            <person name="Ettema T.J."/>
        </authorList>
    </citation>
    <scope>NUCLEOTIDE SEQUENCE</scope>
</reference>
<sequence length="219" mass="25637">MPQSVMDFIDTTAYQFYTTKDKKYFNEFVKHATPIIQRMVHKTCAGSSWDVDELFSILLADMWRLFNRWEPEEGKKFHWLVLRQLKNKIINYVHQVRGRPHRVCNVCNTKQKDGVSECIECGAFLRLPDIMISGTFETTYTAHHPDYLGDIANRQLVTKLLRQVKDKDPKTYKILQLMLAGCSKSEISREINLAQNAMNNRIRKCRKIINNLVKETNHG</sequence>
<protein>
    <submittedName>
        <fullName evidence="1">Uncharacterized protein</fullName>
    </submittedName>
</protein>
<name>A0A0F8WZ23_9ZZZZ</name>
<accession>A0A0F8WZ23</accession>
<dbReference type="SUPFAM" id="SSF88946">
    <property type="entry name" value="Sigma2 domain of RNA polymerase sigma factors"/>
    <property type="match status" value="1"/>
</dbReference>
<dbReference type="AlphaFoldDB" id="A0A0F8WZ23"/>
<organism evidence="1">
    <name type="scientific">marine sediment metagenome</name>
    <dbReference type="NCBI Taxonomy" id="412755"/>
    <lineage>
        <taxon>unclassified sequences</taxon>
        <taxon>metagenomes</taxon>
        <taxon>ecological metagenomes</taxon>
    </lineage>
</organism>
<comment type="caution">
    <text evidence="1">The sequence shown here is derived from an EMBL/GenBank/DDBJ whole genome shotgun (WGS) entry which is preliminary data.</text>
</comment>
<dbReference type="GO" id="GO:0003700">
    <property type="term" value="F:DNA-binding transcription factor activity"/>
    <property type="evidence" value="ECO:0007669"/>
    <property type="project" value="InterPro"/>
</dbReference>